<evidence type="ECO:0000313" key="2">
    <source>
        <dbReference type="Proteomes" id="UP000315423"/>
    </source>
</evidence>
<evidence type="ECO:0000313" key="1">
    <source>
        <dbReference type="EMBL" id="TKY91735.1"/>
    </source>
</evidence>
<name>A0AC61SAS1_9EURY</name>
<accession>A0AC61SAS1</accession>
<dbReference type="EMBL" id="QYBA01000137">
    <property type="protein sequence ID" value="TKY91735.1"/>
    <property type="molecule type" value="Genomic_DNA"/>
</dbReference>
<feature type="non-terminal residue" evidence="1">
    <location>
        <position position="1"/>
    </location>
</feature>
<organism evidence="1 2">
    <name type="scientific">Candidatus Methanomarinus sp</name>
    <dbReference type="NCBI Taxonomy" id="3386244"/>
    <lineage>
        <taxon>Archaea</taxon>
        <taxon>Methanobacteriati</taxon>
        <taxon>Methanobacteriota</taxon>
        <taxon>Stenosarchaea group</taxon>
        <taxon>Methanomicrobia</taxon>
        <taxon>Methanosarcinales</taxon>
        <taxon>ANME-2 cluster</taxon>
        <taxon>Candidatus Methanocomedenaceae</taxon>
        <taxon>Candidatus Methanomarinus</taxon>
    </lineage>
</organism>
<gene>
    <name evidence="1" type="ORF">C5S46_04295</name>
</gene>
<dbReference type="Proteomes" id="UP000315423">
    <property type="component" value="Unassembled WGS sequence"/>
</dbReference>
<proteinExistence type="predicted"/>
<protein>
    <submittedName>
        <fullName evidence="1">Uncharacterized protein</fullName>
    </submittedName>
</protein>
<sequence>YRRKNEAIEDLTDNFEIIGRNYPIEFKFTTGTFIIVPPGPRGIGDKSINFEESSSQFGKILRK</sequence>
<reference evidence="1" key="1">
    <citation type="submission" date="2018-09" db="EMBL/GenBank/DDBJ databases">
        <title>A genomic encyclopedia of anaerobic methanotrophic archaea.</title>
        <authorList>
            <person name="Skennerton C.T."/>
            <person name="Chadwick G.L."/>
            <person name="Laso-Perez R."/>
            <person name="Leu A.O."/>
            <person name="Speth D.R."/>
            <person name="Yu H."/>
            <person name="Morgan-Lang C."/>
            <person name="Hatzenpichler R."/>
            <person name="Goudeau D."/>
            <person name="Malmstrom R."/>
            <person name="Woyke T."/>
            <person name="Hallam S."/>
            <person name="Tyson G.W."/>
            <person name="Wegener G."/>
            <person name="Boetius A."/>
            <person name="Orphan V.J."/>
        </authorList>
    </citation>
    <scope>NUCLEOTIDE SEQUENCE</scope>
    <source>
        <strain evidence="1">CONS3730D10UFb2</strain>
    </source>
</reference>
<comment type="caution">
    <text evidence="1">The sequence shown here is derived from an EMBL/GenBank/DDBJ whole genome shotgun (WGS) entry which is preliminary data.</text>
</comment>